<accession>X0WTQ6</accession>
<dbReference type="GO" id="GO:0016491">
    <property type="term" value="F:oxidoreductase activity"/>
    <property type="evidence" value="ECO:0007669"/>
    <property type="project" value="InterPro"/>
</dbReference>
<organism evidence="2">
    <name type="scientific">marine sediment metagenome</name>
    <dbReference type="NCBI Taxonomy" id="412755"/>
    <lineage>
        <taxon>unclassified sequences</taxon>
        <taxon>metagenomes</taxon>
        <taxon>ecological metagenomes</taxon>
    </lineage>
</organism>
<reference evidence="2" key="1">
    <citation type="journal article" date="2014" name="Front. Microbiol.">
        <title>High frequency of phylogenetically diverse reductive dehalogenase-homologous genes in deep subseafloor sedimentary metagenomes.</title>
        <authorList>
            <person name="Kawai M."/>
            <person name="Futagami T."/>
            <person name="Toyoda A."/>
            <person name="Takaki Y."/>
            <person name="Nishi S."/>
            <person name="Hori S."/>
            <person name="Arai W."/>
            <person name="Tsubouchi T."/>
            <person name="Morono Y."/>
            <person name="Uchiyama I."/>
            <person name="Ito T."/>
            <person name="Fujiyama A."/>
            <person name="Inagaki F."/>
            <person name="Takami H."/>
        </authorList>
    </citation>
    <scope>NUCLEOTIDE SEQUENCE</scope>
    <source>
        <strain evidence="2">Expedition CK06-06</strain>
    </source>
</reference>
<dbReference type="PANTHER" id="PTHR33531:SF10">
    <property type="entry name" value="BLR7895 PROTEIN"/>
    <property type="match status" value="1"/>
</dbReference>
<feature type="domain" description="Rubrerythrin diiron-binding" evidence="1">
    <location>
        <begin position="9"/>
        <end position="140"/>
    </location>
</feature>
<protein>
    <recommendedName>
        <fullName evidence="1">Rubrerythrin diiron-binding domain-containing protein</fullName>
    </recommendedName>
</protein>
<evidence type="ECO:0000313" key="2">
    <source>
        <dbReference type="EMBL" id="GAG34374.1"/>
    </source>
</evidence>
<dbReference type="CDD" id="cd01045">
    <property type="entry name" value="Ferritin_like_AB"/>
    <property type="match status" value="1"/>
</dbReference>
<dbReference type="Gene3D" id="1.20.1260.10">
    <property type="match status" value="1"/>
</dbReference>
<dbReference type="SUPFAM" id="SSF47240">
    <property type="entry name" value="Ferritin-like"/>
    <property type="match status" value="1"/>
</dbReference>
<comment type="caution">
    <text evidence="2">The sequence shown here is derived from an EMBL/GenBank/DDBJ whole genome shotgun (WGS) entry which is preliminary data.</text>
</comment>
<dbReference type="AlphaFoldDB" id="X0WTQ6"/>
<name>X0WTQ6_9ZZZZ</name>
<dbReference type="Pfam" id="PF02915">
    <property type="entry name" value="Rubrerythrin"/>
    <property type="match status" value="1"/>
</dbReference>
<dbReference type="InterPro" id="IPR003251">
    <property type="entry name" value="Rr_diiron-bd_dom"/>
</dbReference>
<sequence>MKPFGSVDEILDFAIGKEEEAAQLYTSLARQTKKSWMRQVFEEFASEELGHKAKLLAIKRGKLLLPAAEKVMDLKIADYLMDVEASPGLDYQDALIFAMKEEKAAFRLYSDLAAATDDDTLRATLLTLAQEEARHKLRFEIEYDDHILTGN</sequence>
<gene>
    <name evidence="2" type="ORF">S01H1_66914</name>
</gene>
<dbReference type="InterPro" id="IPR009078">
    <property type="entry name" value="Ferritin-like_SF"/>
</dbReference>
<dbReference type="GO" id="GO:0046872">
    <property type="term" value="F:metal ion binding"/>
    <property type="evidence" value="ECO:0007669"/>
    <property type="project" value="InterPro"/>
</dbReference>
<dbReference type="InterPro" id="IPR012347">
    <property type="entry name" value="Ferritin-like"/>
</dbReference>
<dbReference type="EMBL" id="BARS01044268">
    <property type="protein sequence ID" value="GAG34374.1"/>
    <property type="molecule type" value="Genomic_DNA"/>
</dbReference>
<proteinExistence type="predicted"/>
<dbReference type="PANTHER" id="PTHR33531">
    <property type="entry name" value="RUBRERYTHRIN SUBFAMILY"/>
    <property type="match status" value="1"/>
</dbReference>
<evidence type="ECO:0000259" key="1">
    <source>
        <dbReference type="Pfam" id="PF02915"/>
    </source>
</evidence>